<name>A0AAP0FWK3_9ASPA</name>
<keyword evidence="6 7" id="KW-0539">Nucleus</keyword>
<dbReference type="InterPro" id="IPR001356">
    <property type="entry name" value="HD"/>
</dbReference>
<evidence type="ECO:0000256" key="1">
    <source>
        <dbReference type="ARBA" id="ARBA00004123"/>
    </source>
</evidence>
<dbReference type="PANTHER" id="PTHR45714">
    <property type="entry name" value="HOMEOBOX-LEUCINE ZIPPER PROTEIN HAT14"/>
    <property type="match status" value="1"/>
</dbReference>
<dbReference type="InterPro" id="IPR017970">
    <property type="entry name" value="Homeobox_CS"/>
</dbReference>
<evidence type="ECO:0000256" key="8">
    <source>
        <dbReference type="RuleBase" id="RU000682"/>
    </source>
</evidence>
<dbReference type="SMART" id="SM00389">
    <property type="entry name" value="HOX"/>
    <property type="match status" value="1"/>
</dbReference>
<feature type="compositionally biased region" description="Basic residues" evidence="9">
    <location>
        <begin position="1"/>
        <end position="10"/>
    </location>
</feature>
<keyword evidence="12" id="KW-1185">Reference proteome</keyword>
<accession>A0AAP0FWK3</accession>
<feature type="compositionally biased region" description="Basic and acidic residues" evidence="9">
    <location>
        <begin position="12"/>
        <end position="21"/>
    </location>
</feature>
<dbReference type="Pfam" id="PF00046">
    <property type="entry name" value="Homeodomain"/>
    <property type="match status" value="1"/>
</dbReference>
<comment type="subcellular location">
    <subcellularLocation>
        <location evidence="1 7 8">Nucleus</location>
    </subcellularLocation>
</comment>
<dbReference type="PANTHER" id="PTHR45714:SF72">
    <property type="entry name" value="HOMEOBOX-LEUCINE ZIPPER PROTEIN HOX26-RELATED"/>
    <property type="match status" value="1"/>
</dbReference>
<dbReference type="InterPro" id="IPR000047">
    <property type="entry name" value="HTH_motif"/>
</dbReference>
<dbReference type="PROSITE" id="PS00027">
    <property type="entry name" value="HOMEOBOX_1"/>
    <property type="match status" value="1"/>
</dbReference>
<evidence type="ECO:0000313" key="12">
    <source>
        <dbReference type="Proteomes" id="UP001418222"/>
    </source>
</evidence>
<evidence type="ECO:0000256" key="3">
    <source>
        <dbReference type="ARBA" id="ARBA00023125"/>
    </source>
</evidence>
<dbReference type="InterPro" id="IPR009057">
    <property type="entry name" value="Homeodomain-like_sf"/>
</dbReference>
<feature type="region of interest" description="Disordered" evidence="9">
    <location>
        <begin position="1"/>
        <end position="56"/>
    </location>
</feature>
<comment type="caution">
    <text evidence="11">The sequence shown here is derived from an EMBL/GenBank/DDBJ whole genome shotgun (WGS) entry which is preliminary data.</text>
</comment>
<keyword evidence="4 7" id="KW-0371">Homeobox</keyword>
<dbReference type="GO" id="GO:0003677">
    <property type="term" value="F:DNA binding"/>
    <property type="evidence" value="ECO:0007669"/>
    <property type="project" value="UniProtKB-UniRule"/>
</dbReference>
<organism evidence="11 12">
    <name type="scientific">Platanthera zijinensis</name>
    <dbReference type="NCBI Taxonomy" id="2320716"/>
    <lineage>
        <taxon>Eukaryota</taxon>
        <taxon>Viridiplantae</taxon>
        <taxon>Streptophyta</taxon>
        <taxon>Embryophyta</taxon>
        <taxon>Tracheophyta</taxon>
        <taxon>Spermatophyta</taxon>
        <taxon>Magnoliopsida</taxon>
        <taxon>Liliopsida</taxon>
        <taxon>Asparagales</taxon>
        <taxon>Orchidaceae</taxon>
        <taxon>Orchidoideae</taxon>
        <taxon>Orchideae</taxon>
        <taxon>Orchidinae</taxon>
        <taxon>Platanthera</taxon>
    </lineage>
</organism>
<evidence type="ECO:0000256" key="5">
    <source>
        <dbReference type="ARBA" id="ARBA00023163"/>
    </source>
</evidence>
<dbReference type="EMBL" id="JBBWWQ010000019">
    <property type="protein sequence ID" value="KAK8919396.1"/>
    <property type="molecule type" value="Genomic_DNA"/>
</dbReference>
<dbReference type="Gene3D" id="1.10.10.60">
    <property type="entry name" value="Homeodomain-like"/>
    <property type="match status" value="1"/>
</dbReference>
<dbReference type="PRINTS" id="PR00031">
    <property type="entry name" value="HTHREPRESSR"/>
</dbReference>
<feature type="DNA-binding region" description="Homeobox" evidence="7">
    <location>
        <begin position="72"/>
        <end position="100"/>
    </location>
</feature>
<dbReference type="InterPro" id="IPR050762">
    <property type="entry name" value="HD-ZIP_Homeobox_LZ_Class_II"/>
</dbReference>
<evidence type="ECO:0000256" key="4">
    <source>
        <dbReference type="ARBA" id="ARBA00023155"/>
    </source>
</evidence>
<feature type="domain" description="Homeobox" evidence="10">
    <location>
        <begin position="70"/>
        <end position="99"/>
    </location>
</feature>
<evidence type="ECO:0000313" key="11">
    <source>
        <dbReference type="EMBL" id="KAK8919396.1"/>
    </source>
</evidence>
<reference evidence="11 12" key="1">
    <citation type="journal article" date="2022" name="Nat. Plants">
        <title>Genomes of leafy and leafless Platanthera orchids illuminate the evolution of mycoheterotrophy.</title>
        <authorList>
            <person name="Li M.H."/>
            <person name="Liu K.W."/>
            <person name="Li Z."/>
            <person name="Lu H.C."/>
            <person name="Ye Q.L."/>
            <person name="Zhang D."/>
            <person name="Wang J.Y."/>
            <person name="Li Y.F."/>
            <person name="Zhong Z.M."/>
            <person name="Liu X."/>
            <person name="Yu X."/>
            <person name="Liu D.K."/>
            <person name="Tu X.D."/>
            <person name="Liu B."/>
            <person name="Hao Y."/>
            <person name="Liao X.Y."/>
            <person name="Jiang Y.T."/>
            <person name="Sun W.H."/>
            <person name="Chen J."/>
            <person name="Chen Y.Q."/>
            <person name="Ai Y."/>
            <person name="Zhai J.W."/>
            <person name="Wu S.S."/>
            <person name="Zhou Z."/>
            <person name="Hsiao Y.Y."/>
            <person name="Wu W.L."/>
            <person name="Chen Y.Y."/>
            <person name="Lin Y.F."/>
            <person name="Hsu J.L."/>
            <person name="Li C.Y."/>
            <person name="Wang Z.W."/>
            <person name="Zhao X."/>
            <person name="Zhong W.Y."/>
            <person name="Ma X.K."/>
            <person name="Ma L."/>
            <person name="Huang J."/>
            <person name="Chen G.Z."/>
            <person name="Huang M.Z."/>
            <person name="Huang L."/>
            <person name="Peng D.H."/>
            <person name="Luo Y.B."/>
            <person name="Zou S.Q."/>
            <person name="Chen S.P."/>
            <person name="Lan S."/>
            <person name="Tsai W.C."/>
            <person name="Van de Peer Y."/>
            <person name="Liu Z.J."/>
        </authorList>
    </citation>
    <scope>NUCLEOTIDE SEQUENCE [LARGE SCALE GENOMIC DNA]</scope>
    <source>
        <strain evidence="11">Lor287</strain>
    </source>
</reference>
<keyword evidence="3 7" id="KW-0238">DNA-binding</keyword>
<keyword evidence="5" id="KW-0804">Transcription</keyword>
<evidence type="ECO:0000256" key="6">
    <source>
        <dbReference type="ARBA" id="ARBA00023242"/>
    </source>
</evidence>
<evidence type="ECO:0000256" key="2">
    <source>
        <dbReference type="ARBA" id="ARBA00023015"/>
    </source>
</evidence>
<dbReference type="PROSITE" id="PS50071">
    <property type="entry name" value="HOMEOBOX_2"/>
    <property type="match status" value="1"/>
</dbReference>
<dbReference type="CDD" id="cd00086">
    <property type="entry name" value="homeodomain"/>
    <property type="match status" value="1"/>
</dbReference>
<dbReference type="GO" id="GO:0000981">
    <property type="term" value="F:DNA-binding transcription factor activity, RNA polymerase II-specific"/>
    <property type="evidence" value="ECO:0007669"/>
    <property type="project" value="InterPro"/>
</dbReference>
<dbReference type="AlphaFoldDB" id="A0AAP0FWK3"/>
<dbReference type="SUPFAM" id="SSF46689">
    <property type="entry name" value="Homeodomain-like"/>
    <property type="match status" value="1"/>
</dbReference>
<evidence type="ECO:0000259" key="10">
    <source>
        <dbReference type="PROSITE" id="PS50071"/>
    </source>
</evidence>
<evidence type="ECO:0000256" key="7">
    <source>
        <dbReference type="PROSITE-ProRule" id="PRU00108"/>
    </source>
</evidence>
<evidence type="ECO:0000256" key="9">
    <source>
        <dbReference type="SAM" id="MobiDB-lite"/>
    </source>
</evidence>
<protein>
    <submittedName>
        <fullName evidence="11">Homeobox-leucine zipper protein HOX2</fullName>
    </submittedName>
</protein>
<gene>
    <name evidence="11" type="primary">HOX2</name>
    <name evidence="11" type="ORF">KSP39_PZI021024</name>
</gene>
<sequence>MRRRRRRLGRHASMDSEKSEKFLVPNTKNKSEKRGGSSGGDEEDGGGARKKLRLSAEQSTLLEESLTSLQKEELARRLGLRPRQVEVWFQNRRARIKLKRTEVERGVLKGWCENLIEPREQEAEEGDGGVEVLCGHAFPAR</sequence>
<proteinExistence type="predicted"/>
<keyword evidence="2" id="KW-0805">Transcription regulation</keyword>
<dbReference type="Proteomes" id="UP001418222">
    <property type="component" value="Unassembled WGS sequence"/>
</dbReference>
<dbReference type="GO" id="GO:0005634">
    <property type="term" value="C:nucleus"/>
    <property type="evidence" value="ECO:0007669"/>
    <property type="project" value="UniProtKB-SubCell"/>
</dbReference>